<proteinExistence type="predicted"/>
<feature type="domain" description="DUF397" evidence="1">
    <location>
        <begin position="6"/>
        <end position="56"/>
    </location>
</feature>
<protein>
    <recommendedName>
        <fullName evidence="1">DUF397 domain-containing protein</fullName>
    </recommendedName>
</protein>
<sequence length="63" mass="6811">MPIDSEWRKSSRSASNGSCVEVRLVNLVQVRDTKLGEQSPVLGCSPSSWSAFTAKVSRGELDA</sequence>
<dbReference type="OrthoDB" id="4560027at2"/>
<dbReference type="AlphaFoldDB" id="A0A810LB38"/>
<dbReference type="Pfam" id="PF04149">
    <property type="entry name" value="DUF397"/>
    <property type="match status" value="1"/>
</dbReference>
<keyword evidence="3" id="KW-1185">Reference proteome</keyword>
<evidence type="ECO:0000259" key="1">
    <source>
        <dbReference type="Pfam" id="PF04149"/>
    </source>
</evidence>
<name>A0A810LB38_9ACTN</name>
<dbReference type="RefSeq" id="WP_030447096.1">
    <property type="nucleotide sequence ID" value="NZ_AP023354.1"/>
</dbReference>
<dbReference type="InterPro" id="IPR007278">
    <property type="entry name" value="DUF397"/>
</dbReference>
<organism evidence="2 3">
    <name type="scientific">Actinocatenispora sera</name>
    <dbReference type="NCBI Taxonomy" id="390989"/>
    <lineage>
        <taxon>Bacteria</taxon>
        <taxon>Bacillati</taxon>
        <taxon>Actinomycetota</taxon>
        <taxon>Actinomycetes</taxon>
        <taxon>Micromonosporales</taxon>
        <taxon>Micromonosporaceae</taxon>
        <taxon>Actinocatenispora</taxon>
    </lineage>
</organism>
<dbReference type="Proteomes" id="UP000680750">
    <property type="component" value="Chromosome"/>
</dbReference>
<dbReference type="EMBL" id="AP023354">
    <property type="protein sequence ID" value="BCJ32095.1"/>
    <property type="molecule type" value="Genomic_DNA"/>
</dbReference>
<evidence type="ECO:0000313" key="2">
    <source>
        <dbReference type="EMBL" id="BCJ32095.1"/>
    </source>
</evidence>
<evidence type="ECO:0000313" key="3">
    <source>
        <dbReference type="Proteomes" id="UP000680750"/>
    </source>
</evidence>
<dbReference type="KEGG" id="aser:Asera_62030"/>
<accession>A0A810LB38</accession>
<gene>
    <name evidence="2" type="ORF">Asera_62030</name>
</gene>
<reference evidence="2" key="1">
    <citation type="submission" date="2020-08" db="EMBL/GenBank/DDBJ databases">
        <title>Whole genome shotgun sequence of Actinocatenispora sera NBRC 101916.</title>
        <authorList>
            <person name="Komaki H."/>
            <person name="Tamura T."/>
        </authorList>
    </citation>
    <scope>NUCLEOTIDE SEQUENCE</scope>
    <source>
        <strain evidence="2">NBRC 101916</strain>
    </source>
</reference>